<feature type="region of interest" description="Disordered" evidence="1">
    <location>
        <begin position="558"/>
        <end position="577"/>
    </location>
</feature>
<dbReference type="Proteomes" id="UP000011087">
    <property type="component" value="Unassembled WGS sequence"/>
</dbReference>
<gene>
    <name evidence="2" type="ORF">GUITHDRAFT_121996</name>
</gene>
<reference evidence="4" key="2">
    <citation type="submission" date="2012-11" db="EMBL/GenBank/DDBJ databases">
        <authorList>
            <person name="Kuo A."/>
            <person name="Curtis B.A."/>
            <person name="Tanifuji G."/>
            <person name="Burki F."/>
            <person name="Gruber A."/>
            <person name="Irimia M."/>
            <person name="Maruyama S."/>
            <person name="Arias M.C."/>
            <person name="Ball S.G."/>
            <person name="Gile G.H."/>
            <person name="Hirakawa Y."/>
            <person name="Hopkins J.F."/>
            <person name="Rensing S.A."/>
            <person name="Schmutz J."/>
            <person name="Symeonidi A."/>
            <person name="Elias M."/>
            <person name="Eveleigh R.J."/>
            <person name="Herman E.K."/>
            <person name="Klute M.J."/>
            <person name="Nakayama T."/>
            <person name="Obornik M."/>
            <person name="Reyes-Prieto A."/>
            <person name="Armbrust E.V."/>
            <person name="Aves S.J."/>
            <person name="Beiko R.G."/>
            <person name="Coutinho P."/>
            <person name="Dacks J.B."/>
            <person name="Durnford D.G."/>
            <person name="Fast N.M."/>
            <person name="Green B.R."/>
            <person name="Grisdale C."/>
            <person name="Hempe F."/>
            <person name="Henrissat B."/>
            <person name="Hoppner M.P."/>
            <person name="Ishida K.-I."/>
            <person name="Kim E."/>
            <person name="Koreny L."/>
            <person name="Kroth P.G."/>
            <person name="Liu Y."/>
            <person name="Malik S.-B."/>
            <person name="Maier U.G."/>
            <person name="McRose D."/>
            <person name="Mock T."/>
            <person name="Neilson J.A."/>
            <person name="Onodera N.T."/>
            <person name="Poole A.M."/>
            <person name="Pritham E.J."/>
            <person name="Richards T.A."/>
            <person name="Rocap G."/>
            <person name="Roy S.W."/>
            <person name="Sarai C."/>
            <person name="Schaack S."/>
            <person name="Shirato S."/>
            <person name="Slamovits C.H."/>
            <person name="Spencer D.F."/>
            <person name="Suzuki S."/>
            <person name="Worden A.Z."/>
            <person name="Zauner S."/>
            <person name="Barry K."/>
            <person name="Bell C."/>
            <person name="Bharti A.K."/>
            <person name="Crow J.A."/>
            <person name="Grimwood J."/>
            <person name="Kramer R."/>
            <person name="Lindquist E."/>
            <person name="Lucas S."/>
            <person name="Salamov A."/>
            <person name="McFadden G.I."/>
            <person name="Lane C.E."/>
            <person name="Keeling P.J."/>
            <person name="Gray M.W."/>
            <person name="Grigoriev I.V."/>
            <person name="Archibald J.M."/>
        </authorList>
    </citation>
    <scope>NUCLEOTIDE SEQUENCE</scope>
    <source>
        <strain evidence="4">CCMP2712</strain>
    </source>
</reference>
<evidence type="ECO:0000256" key="1">
    <source>
        <dbReference type="SAM" id="MobiDB-lite"/>
    </source>
</evidence>
<dbReference type="HOGENOM" id="CLU_377425_0_0_1"/>
<reference evidence="3" key="3">
    <citation type="submission" date="2015-06" db="UniProtKB">
        <authorList>
            <consortium name="EnsemblProtists"/>
        </authorList>
    </citation>
    <scope>IDENTIFICATION</scope>
</reference>
<feature type="region of interest" description="Disordered" evidence="1">
    <location>
        <begin position="284"/>
        <end position="440"/>
    </location>
</feature>
<feature type="compositionally biased region" description="Basic and acidic residues" evidence="1">
    <location>
        <begin position="486"/>
        <end position="514"/>
    </location>
</feature>
<protein>
    <submittedName>
        <fullName evidence="2 3">Uncharacterized protein</fullName>
    </submittedName>
</protein>
<evidence type="ECO:0000313" key="2">
    <source>
        <dbReference type="EMBL" id="EKX31813.1"/>
    </source>
</evidence>
<feature type="compositionally biased region" description="Low complexity" evidence="1">
    <location>
        <begin position="591"/>
        <end position="602"/>
    </location>
</feature>
<evidence type="ECO:0000313" key="3">
    <source>
        <dbReference type="EnsemblProtists" id="EKX31813"/>
    </source>
</evidence>
<feature type="region of interest" description="Disordered" evidence="1">
    <location>
        <begin position="486"/>
        <end position="550"/>
    </location>
</feature>
<dbReference type="GeneID" id="17288534"/>
<accession>L1I6E0</accession>
<feature type="compositionally biased region" description="Basic and acidic residues" evidence="1">
    <location>
        <begin position="316"/>
        <end position="406"/>
    </location>
</feature>
<dbReference type="RefSeq" id="XP_005818793.1">
    <property type="nucleotide sequence ID" value="XM_005818736.1"/>
</dbReference>
<dbReference type="EMBL" id="JH993234">
    <property type="protein sequence ID" value="EKX31813.1"/>
    <property type="molecule type" value="Genomic_DNA"/>
</dbReference>
<sequence length="735" mass="81862">MSILYSFVIAEQSAAAQLESLGEENERIREVREGQRTLAPASLRQPASQGSQPYRLSHRRRGSGFLHFKAECGFPPPNKTTAAARIACETWHELCITLDSCAGLLAIEGVRREEDGHVECQEEMEERKEQNFVIFRLNCCRFLCHSRDYVMQVDDESLERLKAGLAARGLPVVSPERGRAALRQTFLHIGQAIRVITNRSFPLVTSNSPLQGTPCVRLFGQDVNGYDVQVLIAIFDQDMRFELTRGLLISGCLEASPEAFKEIIGPIEDSLYQLPLEDIMQGEHAHTGKEPGAGEHAEEEADLAPNEDDGAQESAEVSKENKEATEENKEATEENKEATEENKEATEENKEATEENKEAMEENKEATEENKEATEENKEAVEPDHRQGVGDASRARGDVRVDEVRELVSMTAVNHSPAPALVDATREHEDENVLRKERPSEERMRLAESFHQIEQDLQFIKDDLLLLFHQSRLEAAYAQEEARVEGERVETLVEGDEKRKGKDEHEEEARKRNEAPQQFRVVESVMRVGDVQQHAKGRGQGTDNERRDEGEVGGHVKLVSADSPSSSPAAGEQRGSTVACCRLTKDGTGSKGSSSLSTTSRGGAVELEMELAQRLLLTTHKILSMAHQHTSPDVAKTAGVLLGSSPLQPDNIHTDKGRKDHEVDEEPSKSYVKQQYASSAMGAHFIDRMEANGWADKEQCRHTSPFKHSCLTNGELKSRLAYARTFLQPSDGRER</sequence>
<dbReference type="EnsemblProtists" id="EKX31813">
    <property type="protein sequence ID" value="EKX31813"/>
    <property type="gene ID" value="GUITHDRAFT_121996"/>
</dbReference>
<reference evidence="2 4" key="1">
    <citation type="journal article" date="2012" name="Nature">
        <title>Algal genomes reveal evolutionary mosaicism and the fate of nucleomorphs.</title>
        <authorList>
            <consortium name="DOE Joint Genome Institute"/>
            <person name="Curtis B.A."/>
            <person name="Tanifuji G."/>
            <person name="Burki F."/>
            <person name="Gruber A."/>
            <person name="Irimia M."/>
            <person name="Maruyama S."/>
            <person name="Arias M.C."/>
            <person name="Ball S.G."/>
            <person name="Gile G.H."/>
            <person name="Hirakawa Y."/>
            <person name="Hopkins J.F."/>
            <person name="Kuo A."/>
            <person name="Rensing S.A."/>
            <person name="Schmutz J."/>
            <person name="Symeonidi A."/>
            <person name="Elias M."/>
            <person name="Eveleigh R.J."/>
            <person name="Herman E.K."/>
            <person name="Klute M.J."/>
            <person name="Nakayama T."/>
            <person name="Obornik M."/>
            <person name="Reyes-Prieto A."/>
            <person name="Armbrust E.V."/>
            <person name="Aves S.J."/>
            <person name="Beiko R.G."/>
            <person name="Coutinho P."/>
            <person name="Dacks J.B."/>
            <person name="Durnford D.G."/>
            <person name="Fast N.M."/>
            <person name="Green B.R."/>
            <person name="Grisdale C.J."/>
            <person name="Hempel F."/>
            <person name="Henrissat B."/>
            <person name="Hoppner M.P."/>
            <person name="Ishida K."/>
            <person name="Kim E."/>
            <person name="Koreny L."/>
            <person name="Kroth P.G."/>
            <person name="Liu Y."/>
            <person name="Malik S.B."/>
            <person name="Maier U.G."/>
            <person name="McRose D."/>
            <person name="Mock T."/>
            <person name="Neilson J.A."/>
            <person name="Onodera N.T."/>
            <person name="Poole A.M."/>
            <person name="Pritham E.J."/>
            <person name="Richards T.A."/>
            <person name="Rocap G."/>
            <person name="Roy S.W."/>
            <person name="Sarai C."/>
            <person name="Schaack S."/>
            <person name="Shirato S."/>
            <person name="Slamovits C.H."/>
            <person name="Spencer D.F."/>
            <person name="Suzuki S."/>
            <person name="Worden A.Z."/>
            <person name="Zauner S."/>
            <person name="Barry K."/>
            <person name="Bell C."/>
            <person name="Bharti A.K."/>
            <person name="Crow J.A."/>
            <person name="Grimwood J."/>
            <person name="Kramer R."/>
            <person name="Lindquist E."/>
            <person name="Lucas S."/>
            <person name="Salamov A."/>
            <person name="McFadden G.I."/>
            <person name="Lane C.E."/>
            <person name="Keeling P.J."/>
            <person name="Gray M.W."/>
            <person name="Grigoriev I.V."/>
            <person name="Archibald J.M."/>
        </authorList>
    </citation>
    <scope>NUCLEOTIDE SEQUENCE</scope>
    <source>
        <strain evidence="2 4">CCMP2712</strain>
    </source>
</reference>
<feature type="compositionally biased region" description="Low complexity" evidence="1">
    <location>
        <begin position="560"/>
        <end position="570"/>
    </location>
</feature>
<dbReference type="AlphaFoldDB" id="L1I6E0"/>
<feature type="compositionally biased region" description="Basic and acidic residues" evidence="1">
    <location>
        <begin position="284"/>
        <end position="296"/>
    </location>
</feature>
<proteinExistence type="predicted"/>
<keyword evidence="4" id="KW-1185">Reference proteome</keyword>
<evidence type="ECO:0000313" key="4">
    <source>
        <dbReference type="Proteomes" id="UP000011087"/>
    </source>
</evidence>
<feature type="compositionally biased region" description="Basic and acidic residues" evidence="1">
    <location>
        <begin position="652"/>
        <end position="668"/>
    </location>
</feature>
<feature type="region of interest" description="Disordered" evidence="1">
    <location>
        <begin position="583"/>
        <end position="602"/>
    </location>
</feature>
<feature type="region of interest" description="Disordered" evidence="1">
    <location>
        <begin position="644"/>
        <end position="669"/>
    </location>
</feature>
<feature type="compositionally biased region" description="Acidic residues" evidence="1">
    <location>
        <begin position="297"/>
        <end position="311"/>
    </location>
</feature>
<dbReference type="PaxDb" id="55529-EKX31813"/>
<feature type="compositionally biased region" description="Basic and acidic residues" evidence="1">
    <location>
        <begin position="424"/>
        <end position="440"/>
    </location>
</feature>
<dbReference type="KEGG" id="gtt:GUITHDRAFT_121996"/>
<organism evidence="2">
    <name type="scientific">Guillardia theta (strain CCMP2712)</name>
    <name type="common">Cryptophyte</name>
    <dbReference type="NCBI Taxonomy" id="905079"/>
    <lineage>
        <taxon>Eukaryota</taxon>
        <taxon>Cryptophyceae</taxon>
        <taxon>Pyrenomonadales</taxon>
        <taxon>Geminigeraceae</taxon>
        <taxon>Guillardia</taxon>
    </lineage>
</organism>
<name>L1I6E0_GUITC</name>